<name>A0ABS4YN37_9MICO</name>
<reference evidence="1 2" key="1">
    <citation type="submission" date="2021-03" db="EMBL/GenBank/DDBJ databases">
        <title>Sequencing the genomes of 1000 actinobacteria strains.</title>
        <authorList>
            <person name="Klenk H.-P."/>
        </authorList>
    </citation>
    <scope>NUCLEOTIDE SEQUENCE [LARGE SCALE GENOMIC DNA]</scope>
    <source>
        <strain evidence="1 2">DSM 14564</strain>
    </source>
</reference>
<evidence type="ECO:0000313" key="2">
    <source>
        <dbReference type="Proteomes" id="UP000698222"/>
    </source>
</evidence>
<proteinExistence type="predicted"/>
<evidence type="ECO:0000313" key="1">
    <source>
        <dbReference type="EMBL" id="MBP2410214.1"/>
    </source>
</evidence>
<comment type="caution">
    <text evidence="1">The sequence shown here is derived from an EMBL/GenBank/DDBJ whole genome shotgun (WGS) entry which is preliminary data.</text>
</comment>
<sequence length="361" mass="38935">MNGLGRILASETNVSDLLAYFTEEDPTPWAGLIGSTPARVTREGRARSENRADLLLMGASGETIGAVEVKLGHHLSPKQSEWYTSTFGAEVTLLLASLDPVSPRDEHPDSRWSANLLPDLVSRWKGSSNSEVSVLAAAAERVLSEWSALITSVSTGSKGKDAEPVESISDPFLGRILTRALKPAVLEGSAESAYPGVTSGGGNALLQAWRAFPGKPDRHDAITEVRWQPSRRIMDFRFGVDVTKGGRAGREAAWELATTLDSAIRVDSFSAYLEGVDQARAGLLSSARGTGRPTKKGNWADIVEKGFRHGDASQYNPGFYRDGDRRFEASARIDTSRATGPDLVALLDHALVYLTEQLSVK</sequence>
<evidence type="ECO:0008006" key="3">
    <source>
        <dbReference type="Google" id="ProtNLM"/>
    </source>
</evidence>
<accession>A0ABS4YN37</accession>
<dbReference type="EMBL" id="JAGIOC010000001">
    <property type="protein sequence ID" value="MBP2410214.1"/>
    <property type="molecule type" value="Genomic_DNA"/>
</dbReference>
<protein>
    <recommendedName>
        <fullName evidence="3">PD-(D/E)XK motif protein</fullName>
    </recommendedName>
</protein>
<dbReference type="RefSeq" id="WP_343907869.1">
    <property type="nucleotide sequence ID" value="NZ_BAAAJV010000013.1"/>
</dbReference>
<dbReference type="Proteomes" id="UP000698222">
    <property type="component" value="Unassembled WGS sequence"/>
</dbReference>
<organism evidence="1 2">
    <name type="scientific">Brachybacterium fresconis</name>
    <dbReference type="NCBI Taxonomy" id="173363"/>
    <lineage>
        <taxon>Bacteria</taxon>
        <taxon>Bacillati</taxon>
        <taxon>Actinomycetota</taxon>
        <taxon>Actinomycetes</taxon>
        <taxon>Micrococcales</taxon>
        <taxon>Dermabacteraceae</taxon>
        <taxon>Brachybacterium</taxon>
    </lineage>
</organism>
<keyword evidence="2" id="KW-1185">Reference proteome</keyword>
<gene>
    <name evidence="1" type="ORF">JOF44_003117</name>
</gene>